<dbReference type="InterPro" id="IPR020904">
    <property type="entry name" value="Sc_DH/Rdtase_CS"/>
</dbReference>
<name>A0AAN6P0C4_9PEZI</name>
<reference evidence="4" key="1">
    <citation type="journal article" date="2023" name="Mol. Phylogenet. Evol.">
        <title>Genome-scale phylogeny and comparative genomics of the fungal order Sordariales.</title>
        <authorList>
            <person name="Hensen N."/>
            <person name="Bonometti L."/>
            <person name="Westerberg I."/>
            <person name="Brannstrom I.O."/>
            <person name="Guillou S."/>
            <person name="Cros-Aarteil S."/>
            <person name="Calhoun S."/>
            <person name="Haridas S."/>
            <person name="Kuo A."/>
            <person name="Mondo S."/>
            <person name="Pangilinan J."/>
            <person name="Riley R."/>
            <person name="LaButti K."/>
            <person name="Andreopoulos B."/>
            <person name="Lipzen A."/>
            <person name="Chen C."/>
            <person name="Yan M."/>
            <person name="Daum C."/>
            <person name="Ng V."/>
            <person name="Clum A."/>
            <person name="Steindorff A."/>
            <person name="Ohm R.A."/>
            <person name="Martin F."/>
            <person name="Silar P."/>
            <person name="Natvig D.O."/>
            <person name="Lalanne C."/>
            <person name="Gautier V."/>
            <person name="Ament-Velasquez S.L."/>
            <person name="Kruys A."/>
            <person name="Hutchinson M.I."/>
            <person name="Powell A.J."/>
            <person name="Barry K."/>
            <person name="Miller A.N."/>
            <person name="Grigoriev I.V."/>
            <person name="Debuchy R."/>
            <person name="Gladieux P."/>
            <person name="Hiltunen Thoren M."/>
            <person name="Johannesson H."/>
        </authorList>
    </citation>
    <scope>NUCLEOTIDE SEQUENCE</scope>
    <source>
        <strain evidence="4">CBS 626.80</strain>
    </source>
</reference>
<evidence type="ECO:0000313" key="5">
    <source>
        <dbReference type="Proteomes" id="UP001303222"/>
    </source>
</evidence>
<evidence type="ECO:0000256" key="2">
    <source>
        <dbReference type="ARBA" id="ARBA00022857"/>
    </source>
</evidence>
<keyword evidence="3" id="KW-0560">Oxidoreductase</keyword>
<dbReference type="InterPro" id="IPR002347">
    <property type="entry name" value="SDR_fam"/>
</dbReference>
<dbReference type="Gene3D" id="3.40.50.720">
    <property type="entry name" value="NAD(P)-binding Rossmann-like Domain"/>
    <property type="match status" value="1"/>
</dbReference>
<dbReference type="AlphaFoldDB" id="A0AAN6P0C4"/>
<keyword evidence="2" id="KW-0521">NADP</keyword>
<dbReference type="PRINTS" id="PR00081">
    <property type="entry name" value="GDHRDH"/>
</dbReference>
<dbReference type="PROSITE" id="PS00061">
    <property type="entry name" value="ADH_SHORT"/>
    <property type="match status" value="1"/>
</dbReference>
<sequence length="303" mass="31730">MGFGLFAPENPPILTTTKSQQVGKRGAAIIMDVNTLFGIKDKVVLITGGAKGIGRMISEGFVRNGAKVYISSRDASACDTAAAELNALAEKTSSGGSAVALPADLSSAEECTRLAQELSKREQKLHVLINNSGATWGAAYDEYPENAWTKLLTLNLHRVFTLTQALTPLLEKAAKKTTGDVVIDPARVIHIGSIDGIRVPLLPTYAYSASKAGLHHLSRHMAVELGPRGITSNTLACGPFPSKMMAATLRQFGEDIKAANPLGRIGTPEDAAGACLFLASRAGAFVNGATVTLDGGVALMSKI</sequence>
<evidence type="ECO:0000256" key="1">
    <source>
        <dbReference type="ARBA" id="ARBA00006484"/>
    </source>
</evidence>
<dbReference type="EMBL" id="MU859077">
    <property type="protein sequence ID" value="KAK3955389.1"/>
    <property type="molecule type" value="Genomic_DNA"/>
</dbReference>
<accession>A0AAN6P0C4</accession>
<dbReference type="InterPro" id="IPR036291">
    <property type="entry name" value="NAD(P)-bd_dom_sf"/>
</dbReference>
<protein>
    <recommendedName>
        <fullName evidence="6">Rhamnolipids biosynthesis 3-oxoacyl-[acyl-carrier-protein] reductase</fullName>
    </recommendedName>
</protein>
<proteinExistence type="inferred from homology"/>
<reference evidence="4" key="2">
    <citation type="submission" date="2023-06" db="EMBL/GenBank/DDBJ databases">
        <authorList>
            <consortium name="Lawrence Berkeley National Laboratory"/>
            <person name="Mondo S.J."/>
            <person name="Hensen N."/>
            <person name="Bonometti L."/>
            <person name="Westerberg I."/>
            <person name="Brannstrom I.O."/>
            <person name="Guillou S."/>
            <person name="Cros-Aarteil S."/>
            <person name="Calhoun S."/>
            <person name="Haridas S."/>
            <person name="Kuo A."/>
            <person name="Pangilinan J."/>
            <person name="Riley R."/>
            <person name="Labutti K."/>
            <person name="Andreopoulos B."/>
            <person name="Lipzen A."/>
            <person name="Chen C."/>
            <person name="Yanf M."/>
            <person name="Daum C."/>
            <person name="Ng V."/>
            <person name="Clum A."/>
            <person name="Steindorff A."/>
            <person name="Ohm R."/>
            <person name="Martin F."/>
            <person name="Silar P."/>
            <person name="Natvig D."/>
            <person name="Lalanne C."/>
            <person name="Gautier V."/>
            <person name="Ament-Velasquez S.L."/>
            <person name="Kruys A."/>
            <person name="Hutchinson M.I."/>
            <person name="Powell A.J."/>
            <person name="Barry K."/>
            <person name="Miller A.N."/>
            <person name="Grigoriev I.V."/>
            <person name="Debuchy R."/>
            <person name="Gladieux P."/>
            <person name="Thoren M.H."/>
            <person name="Johannesson H."/>
        </authorList>
    </citation>
    <scope>NUCLEOTIDE SEQUENCE</scope>
    <source>
        <strain evidence="4">CBS 626.80</strain>
    </source>
</reference>
<evidence type="ECO:0000313" key="4">
    <source>
        <dbReference type="EMBL" id="KAK3955389.1"/>
    </source>
</evidence>
<dbReference type="Proteomes" id="UP001303222">
    <property type="component" value="Unassembled WGS sequence"/>
</dbReference>
<evidence type="ECO:0000256" key="3">
    <source>
        <dbReference type="ARBA" id="ARBA00023002"/>
    </source>
</evidence>
<dbReference type="PRINTS" id="PR00080">
    <property type="entry name" value="SDRFAMILY"/>
</dbReference>
<dbReference type="SUPFAM" id="SSF51735">
    <property type="entry name" value="NAD(P)-binding Rossmann-fold domains"/>
    <property type="match status" value="1"/>
</dbReference>
<dbReference type="GO" id="GO:0016491">
    <property type="term" value="F:oxidoreductase activity"/>
    <property type="evidence" value="ECO:0007669"/>
    <property type="project" value="UniProtKB-KW"/>
</dbReference>
<dbReference type="FunFam" id="3.40.50.720:FF:000084">
    <property type="entry name" value="Short-chain dehydrogenase reductase"/>
    <property type="match status" value="1"/>
</dbReference>
<evidence type="ECO:0008006" key="6">
    <source>
        <dbReference type="Google" id="ProtNLM"/>
    </source>
</evidence>
<keyword evidence="5" id="KW-1185">Reference proteome</keyword>
<comment type="similarity">
    <text evidence="1">Belongs to the short-chain dehydrogenases/reductases (SDR) family.</text>
</comment>
<organism evidence="4 5">
    <name type="scientific">Pseudoneurospora amorphoporcata</name>
    <dbReference type="NCBI Taxonomy" id="241081"/>
    <lineage>
        <taxon>Eukaryota</taxon>
        <taxon>Fungi</taxon>
        <taxon>Dikarya</taxon>
        <taxon>Ascomycota</taxon>
        <taxon>Pezizomycotina</taxon>
        <taxon>Sordariomycetes</taxon>
        <taxon>Sordariomycetidae</taxon>
        <taxon>Sordariales</taxon>
        <taxon>Sordariaceae</taxon>
        <taxon>Pseudoneurospora</taxon>
    </lineage>
</organism>
<dbReference type="PANTHER" id="PTHR43618:SF17">
    <property type="entry name" value="RHAMNOLIPIDS BIOSYNTHESIS 3-OXOACYL-[ACYL-CARRIER-PROTEIN] REDUCTASE"/>
    <property type="match status" value="1"/>
</dbReference>
<comment type="caution">
    <text evidence="4">The sequence shown here is derived from an EMBL/GenBank/DDBJ whole genome shotgun (WGS) entry which is preliminary data.</text>
</comment>
<gene>
    <name evidence="4" type="ORF">QBC32DRAFT_333810</name>
</gene>
<dbReference type="InterPro" id="IPR052178">
    <property type="entry name" value="Sec_Metab_Biosynth_SDR"/>
</dbReference>
<dbReference type="PANTHER" id="PTHR43618">
    <property type="entry name" value="7-ALPHA-HYDROXYSTEROID DEHYDROGENASE"/>
    <property type="match status" value="1"/>
</dbReference>
<dbReference type="Pfam" id="PF13561">
    <property type="entry name" value="adh_short_C2"/>
    <property type="match status" value="1"/>
</dbReference>